<evidence type="ECO:0000256" key="2">
    <source>
        <dbReference type="ARBA" id="ARBA00022723"/>
    </source>
</evidence>
<dbReference type="PANTHER" id="PTHR13710:SF105">
    <property type="entry name" value="ATP-DEPENDENT DNA HELICASE Q1"/>
    <property type="match status" value="1"/>
</dbReference>
<keyword evidence="4" id="KW-0378">Hydrolase</keyword>
<comment type="caution">
    <text evidence="16">The sequence shown here is derived from an EMBL/GenBank/DDBJ whole genome shotgun (WGS) entry which is preliminary data.</text>
</comment>
<keyword evidence="3" id="KW-0547">Nucleotide-binding</keyword>
<feature type="domain" description="Helicase C-terminal" evidence="15">
    <location>
        <begin position="362"/>
        <end position="516"/>
    </location>
</feature>
<reference evidence="16 17" key="1">
    <citation type="submission" date="2020-02" db="EMBL/GenBank/DDBJ databases">
        <title>The whole genome sequence of CPCC 205119.</title>
        <authorList>
            <person name="Jiang Z."/>
        </authorList>
    </citation>
    <scope>NUCLEOTIDE SEQUENCE [LARGE SCALE GENOMIC DNA]</scope>
    <source>
        <strain evidence="16 17">CPCC 205119</strain>
    </source>
</reference>
<dbReference type="InterPro" id="IPR004589">
    <property type="entry name" value="DNA_helicase_ATP-dep_RecQ"/>
</dbReference>
<keyword evidence="6" id="KW-0067">ATP-binding</keyword>
<proteinExistence type="inferred from homology"/>
<evidence type="ECO:0000259" key="15">
    <source>
        <dbReference type="PROSITE" id="PS51194"/>
    </source>
</evidence>
<sequence>MISPHSPPPAKTPASAGGPPGVPRPAGRPAPTCTSRTGRGRRSRRQGRHRPLLRNRDARARYIGSRPSPPSRRPCPHHLGTVCRSPGAGKSGPVPPRRRRFPAPHARSRTGDRSPRRRRTGEGSPAGGSASVRTRRIRRTALEVLGFPGFRPGQEAAMQAVCGGRDTLAVLPSGAGKSAVYQVAAVLLDGPVVVVSPLIALQRDQLDRLRELGGQPGAEALGRSELLNSSRSAADQRAVLDGLRDGSVRVVLLAPEQLAKPEVTEAVAAARPALFVVDEAHCVSAWGHDFRPDYLRLGTVVEQLGSPPVLALTATAAPPVRAEIVQRLGMRDPAVVVAGFDRPEIRLEVEQHADPAAKRTAVLDRVCAEVGRRGDERPARGTGIVYSATRKGTLDLAGALTERGLRARAYHAGLRKAEREEVQHAFMQGELDVVVATTAFGMGIDKPNVRFVVHAEPADSVDSYYQEIGRAGRDGEPAVAVLVYRAEDLGLRRFFAAGAPSEHELQQVGGLVAAGDAAGMDGVAVADLREETGRAASPLVRDLNLLEQVGAVELADDGTASVAPGAPAPGQAAAAARQLAEQHQQVDESRVEMMRGYADTTGCRRQFLLTYFGEQLDGPCGNCDTCSAGTACAAPAPDEATEFPVDATVTHAEWGTGVVMRDEGDRLVVLFDTVGYRTLSVAAVTERGLLTRV</sequence>
<organism evidence="16 17">
    <name type="scientific">Goekera deserti</name>
    <dbReference type="NCBI Taxonomy" id="2497753"/>
    <lineage>
        <taxon>Bacteria</taxon>
        <taxon>Bacillati</taxon>
        <taxon>Actinomycetota</taxon>
        <taxon>Actinomycetes</taxon>
        <taxon>Geodermatophilales</taxon>
        <taxon>Geodermatophilaceae</taxon>
        <taxon>Goekera</taxon>
    </lineage>
</organism>
<dbReference type="InterPro" id="IPR014001">
    <property type="entry name" value="Helicase_ATP-bd"/>
</dbReference>
<dbReference type="GO" id="GO:0009378">
    <property type="term" value="F:four-way junction helicase activity"/>
    <property type="evidence" value="ECO:0007669"/>
    <property type="project" value="TreeGrafter"/>
</dbReference>
<dbReference type="GO" id="GO:0046872">
    <property type="term" value="F:metal ion binding"/>
    <property type="evidence" value="ECO:0007669"/>
    <property type="project" value="UniProtKB-KW"/>
</dbReference>
<comment type="similarity">
    <text evidence="1">Belongs to the helicase family. RecQ subfamily.</text>
</comment>
<keyword evidence="7" id="KW-0238">DNA-binding</keyword>
<dbReference type="PROSITE" id="PS00690">
    <property type="entry name" value="DEAH_ATP_HELICASE"/>
    <property type="match status" value="1"/>
</dbReference>
<evidence type="ECO:0000259" key="14">
    <source>
        <dbReference type="PROSITE" id="PS51192"/>
    </source>
</evidence>
<dbReference type="NCBIfam" id="TIGR00614">
    <property type="entry name" value="recQ_fam"/>
    <property type="match status" value="1"/>
</dbReference>
<dbReference type="PROSITE" id="PS51192">
    <property type="entry name" value="HELICASE_ATP_BIND_1"/>
    <property type="match status" value="1"/>
</dbReference>
<dbReference type="InterPro" id="IPR002464">
    <property type="entry name" value="DNA/RNA_helicase_DEAH_CS"/>
</dbReference>
<dbReference type="InterPro" id="IPR001650">
    <property type="entry name" value="Helicase_C-like"/>
</dbReference>
<dbReference type="GO" id="GO:0030894">
    <property type="term" value="C:replisome"/>
    <property type="evidence" value="ECO:0007669"/>
    <property type="project" value="TreeGrafter"/>
</dbReference>
<evidence type="ECO:0000256" key="11">
    <source>
        <dbReference type="ARBA" id="ARBA00044535"/>
    </source>
</evidence>
<protein>
    <recommendedName>
        <fullName evidence="11">ATP-dependent DNA helicase RecQ</fullName>
        <ecNumber evidence="10">5.6.2.4</ecNumber>
    </recommendedName>
    <alternativeName>
        <fullName evidence="12">DNA 3'-5' helicase RecQ</fullName>
    </alternativeName>
</protein>
<name>A0A7K3WLE8_9ACTN</name>
<dbReference type="GO" id="GO:0043590">
    <property type="term" value="C:bacterial nucleoid"/>
    <property type="evidence" value="ECO:0007669"/>
    <property type="project" value="TreeGrafter"/>
</dbReference>
<dbReference type="Pfam" id="PF00271">
    <property type="entry name" value="Helicase_C"/>
    <property type="match status" value="1"/>
</dbReference>
<dbReference type="InterPro" id="IPR036388">
    <property type="entry name" value="WH-like_DNA-bd_sf"/>
</dbReference>
<dbReference type="GO" id="GO:0006281">
    <property type="term" value="P:DNA repair"/>
    <property type="evidence" value="ECO:0007669"/>
    <property type="project" value="TreeGrafter"/>
</dbReference>
<evidence type="ECO:0000313" key="16">
    <source>
        <dbReference type="EMBL" id="NEL56560.1"/>
    </source>
</evidence>
<dbReference type="PROSITE" id="PS51194">
    <property type="entry name" value="HELICASE_CTER"/>
    <property type="match status" value="1"/>
</dbReference>
<evidence type="ECO:0000256" key="4">
    <source>
        <dbReference type="ARBA" id="ARBA00022801"/>
    </source>
</evidence>
<dbReference type="SMART" id="SM00490">
    <property type="entry name" value="HELICc"/>
    <property type="match status" value="1"/>
</dbReference>
<evidence type="ECO:0000256" key="5">
    <source>
        <dbReference type="ARBA" id="ARBA00022806"/>
    </source>
</evidence>
<dbReference type="Proteomes" id="UP000470470">
    <property type="component" value="Unassembled WGS sequence"/>
</dbReference>
<dbReference type="GO" id="GO:0005524">
    <property type="term" value="F:ATP binding"/>
    <property type="evidence" value="ECO:0007669"/>
    <property type="project" value="UniProtKB-KW"/>
</dbReference>
<dbReference type="Gene3D" id="1.10.10.10">
    <property type="entry name" value="Winged helix-like DNA-binding domain superfamily/Winged helix DNA-binding domain"/>
    <property type="match status" value="1"/>
</dbReference>
<feature type="compositionally biased region" description="Pro residues" evidence="13">
    <location>
        <begin position="1"/>
        <end position="11"/>
    </location>
</feature>
<feature type="domain" description="Helicase ATP-binding" evidence="14">
    <location>
        <begin position="158"/>
        <end position="334"/>
    </location>
</feature>
<dbReference type="GO" id="GO:0016787">
    <property type="term" value="F:hydrolase activity"/>
    <property type="evidence" value="ECO:0007669"/>
    <property type="project" value="UniProtKB-KW"/>
</dbReference>
<dbReference type="PANTHER" id="PTHR13710">
    <property type="entry name" value="DNA HELICASE RECQ FAMILY MEMBER"/>
    <property type="match status" value="1"/>
</dbReference>
<evidence type="ECO:0000313" key="17">
    <source>
        <dbReference type="Proteomes" id="UP000470470"/>
    </source>
</evidence>
<evidence type="ECO:0000256" key="1">
    <source>
        <dbReference type="ARBA" id="ARBA00005446"/>
    </source>
</evidence>
<dbReference type="AlphaFoldDB" id="A0A7K3WLE8"/>
<dbReference type="GO" id="GO:0043138">
    <property type="term" value="F:3'-5' DNA helicase activity"/>
    <property type="evidence" value="ECO:0007669"/>
    <property type="project" value="UniProtKB-EC"/>
</dbReference>
<feature type="compositionally biased region" description="Basic residues" evidence="13">
    <location>
        <begin position="96"/>
        <end position="108"/>
    </location>
</feature>
<keyword evidence="5 16" id="KW-0347">Helicase</keyword>
<feature type="region of interest" description="Disordered" evidence="13">
    <location>
        <begin position="1"/>
        <end position="135"/>
    </location>
</feature>
<dbReference type="Gene3D" id="3.40.50.300">
    <property type="entry name" value="P-loop containing nucleotide triphosphate hydrolases"/>
    <property type="match status" value="2"/>
</dbReference>
<comment type="catalytic activity">
    <reaction evidence="9">
        <text>Couples ATP hydrolysis with the unwinding of duplex DNA by translocating in the 3'-5' direction.</text>
        <dbReference type="EC" id="5.6.2.4"/>
    </reaction>
</comment>
<evidence type="ECO:0000256" key="7">
    <source>
        <dbReference type="ARBA" id="ARBA00023125"/>
    </source>
</evidence>
<dbReference type="GO" id="GO:0006310">
    <property type="term" value="P:DNA recombination"/>
    <property type="evidence" value="ECO:0007669"/>
    <property type="project" value="InterPro"/>
</dbReference>
<dbReference type="Pfam" id="PF16124">
    <property type="entry name" value="RecQ_Zn_bind"/>
    <property type="match status" value="1"/>
</dbReference>
<dbReference type="CDD" id="cd17920">
    <property type="entry name" value="DEXHc_RecQ"/>
    <property type="match status" value="1"/>
</dbReference>
<evidence type="ECO:0000256" key="10">
    <source>
        <dbReference type="ARBA" id="ARBA00034808"/>
    </source>
</evidence>
<gene>
    <name evidence="16" type="ORF">G1H19_21565</name>
</gene>
<dbReference type="EMBL" id="JAAGWK010000037">
    <property type="protein sequence ID" value="NEL56560.1"/>
    <property type="molecule type" value="Genomic_DNA"/>
</dbReference>
<keyword evidence="2" id="KW-0479">Metal-binding</keyword>
<evidence type="ECO:0000256" key="3">
    <source>
        <dbReference type="ARBA" id="ARBA00022741"/>
    </source>
</evidence>
<dbReference type="SMART" id="SM00487">
    <property type="entry name" value="DEXDc"/>
    <property type="match status" value="1"/>
</dbReference>
<dbReference type="GO" id="GO:0005737">
    <property type="term" value="C:cytoplasm"/>
    <property type="evidence" value="ECO:0007669"/>
    <property type="project" value="TreeGrafter"/>
</dbReference>
<evidence type="ECO:0000256" key="13">
    <source>
        <dbReference type="SAM" id="MobiDB-lite"/>
    </source>
</evidence>
<evidence type="ECO:0000256" key="8">
    <source>
        <dbReference type="ARBA" id="ARBA00023235"/>
    </source>
</evidence>
<accession>A0A7K3WLE8</accession>
<dbReference type="Pfam" id="PF00270">
    <property type="entry name" value="DEAD"/>
    <property type="match status" value="1"/>
</dbReference>
<dbReference type="InterPro" id="IPR011545">
    <property type="entry name" value="DEAD/DEAH_box_helicase_dom"/>
</dbReference>
<feature type="compositionally biased region" description="Basic residues" evidence="13">
    <location>
        <begin position="38"/>
        <end position="53"/>
    </location>
</feature>
<evidence type="ECO:0000256" key="12">
    <source>
        <dbReference type="ARBA" id="ARBA00044550"/>
    </source>
</evidence>
<keyword evidence="17" id="KW-1185">Reference proteome</keyword>
<evidence type="ECO:0000256" key="9">
    <source>
        <dbReference type="ARBA" id="ARBA00034617"/>
    </source>
</evidence>
<keyword evidence="8" id="KW-0413">Isomerase</keyword>
<dbReference type="InterPro" id="IPR032284">
    <property type="entry name" value="RecQ_Zn-bd"/>
</dbReference>
<dbReference type="EC" id="5.6.2.4" evidence="10"/>
<dbReference type="GO" id="GO:0003677">
    <property type="term" value="F:DNA binding"/>
    <property type="evidence" value="ECO:0007669"/>
    <property type="project" value="UniProtKB-KW"/>
</dbReference>
<dbReference type="SUPFAM" id="SSF52540">
    <property type="entry name" value="P-loop containing nucleoside triphosphate hydrolases"/>
    <property type="match status" value="1"/>
</dbReference>
<dbReference type="InterPro" id="IPR027417">
    <property type="entry name" value="P-loop_NTPase"/>
</dbReference>
<evidence type="ECO:0000256" key="6">
    <source>
        <dbReference type="ARBA" id="ARBA00022840"/>
    </source>
</evidence>